<dbReference type="Gene3D" id="3.20.20.140">
    <property type="entry name" value="Metal-dependent hydrolases"/>
    <property type="match status" value="1"/>
</dbReference>
<organism evidence="3 4">
    <name type="scientific">Entotheonella factor</name>
    <dbReference type="NCBI Taxonomy" id="1429438"/>
    <lineage>
        <taxon>Bacteria</taxon>
        <taxon>Pseudomonadati</taxon>
        <taxon>Nitrospinota/Tectimicrobiota group</taxon>
        <taxon>Candidatus Tectimicrobiota</taxon>
        <taxon>Candidatus Entotheonellia</taxon>
        <taxon>Candidatus Entotheonellales</taxon>
        <taxon>Candidatus Entotheonellaceae</taxon>
        <taxon>Candidatus Entotheonella</taxon>
    </lineage>
</organism>
<feature type="domain" description="Amidohydrolase-related" evidence="2">
    <location>
        <begin position="117"/>
        <end position="368"/>
    </location>
</feature>
<dbReference type="InterPro" id="IPR032465">
    <property type="entry name" value="ACMSD"/>
</dbReference>
<dbReference type="SUPFAM" id="SSF51556">
    <property type="entry name" value="Metallo-dependent hydrolases"/>
    <property type="match status" value="1"/>
</dbReference>
<evidence type="ECO:0000256" key="1">
    <source>
        <dbReference type="ARBA" id="ARBA00023239"/>
    </source>
</evidence>
<dbReference type="PANTHER" id="PTHR21240:SF28">
    <property type="entry name" value="ISO-OROTATE DECARBOXYLASE (EUROFUNG)"/>
    <property type="match status" value="1"/>
</dbReference>
<dbReference type="Pfam" id="PF04909">
    <property type="entry name" value="Amidohydro_2"/>
    <property type="match status" value="1"/>
</dbReference>
<evidence type="ECO:0000313" key="3">
    <source>
        <dbReference type="EMBL" id="ETW99974.1"/>
    </source>
</evidence>
<keyword evidence="1" id="KW-0456">Lyase</keyword>
<protein>
    <recommendedName>
        <fullName evidence="2">Amidohydrolase-related domain-containing protein</fullName>
    </recommendedName>
</protein>
<dbReference type="InterPro" id="IPR032466">
    <property type="entry name" value="Metal_Hydrolase"/>
</dbReference>
<dbReference type="PANTHER" id="PTHR21240">
    <property type="entry name" value="2-AMINO-3-CARBOXYLMUCONATE-6-SEMIALDEHYDE DECARBOXYLASE"/>
    <property type="match status" value="1"/>
</dbReference>
<dbReference type="Proteomes" id="UP000019141">
    <property type="component" value="Unassembled WGS sequence"/>
</dbReference>
<dbReference type="AlphaFoldDB" id="W4LQ37"/>
<evidence type="ECO:0000313" key="4">
    <source>
        <dbReference type="Proteomes" id="UP000019141"/>
    </source>
</evidence>
<dbReference type="GO" id="GO:0005737">
    <property type="term" value="C:cytoplasm"/>
    <property type="evidence" value="ECO:0007669"/>
    <property type="project" value="TreeGrafter"/>
</dbReference>
<dbReference type="EMBL" id="AZHW01000387">
    <property type="protein sequence ID" value="ETW99974.1"/>
    <property type="molecule type" value="Genomic_DNA"/>
</dbReference>
<comment type="caution">
    <text evidence="3">The sequence shown here is derived from an EMBL/GenBank/DDBJ whole genome shotgun (WGS) entry which is preliminary data.</text>
</comment>
<gene>
    <name evidence="3" type="ORF">ETSY1_12910</name>
</gene>
<dbReference type="HOGENOM" id="CLU_039329_0_0_7"/>
<name>W4LQ37_ENTF1</name>
<keyword evidence="4" id="KW-1185">Reference proteome</keyword>
<dbReference type="InterPro" id="IPR006680">
    <property type="entry name" value="Amidohydro-rel"/>
</dbReference>
<evidence type="ECO:0000259" key="2">
    <source>
        <dbReference type="Pfam" id="PF04909"/>
    </source>
</evidence>
<dbReference type="GO" id="GO:0016787">
    <property type="term" value="F:hydrolase activity"/>
    <property type="evidence" value="ECO:0007669"/>
    <property type="project" value="InterPro"/>
</dbReference>
<accession>W4LQ37</accession>
<dbReference type="GO" id="GO:0016831">
    <property type="term" value="F:carboxy-lyase activity"/>
    <property type="evidence" value="ECO:0007669"/>
    <property type="project" value="InterPro"/>
</dbReference>
<reference evidence="3 4" key="1">
    <citation type="journal article" date="2014" name="Nature">
        <title>An environmental bacterial taxon with a large and distinct metabolic repertoire.</title>
        <authorList>
            <person name="Wilson M.C."/>
            <person name="Mori T."/>
            <person name="Ruckert C."/>
            <person name="Uria A.R."/>
            <person name="Helf M.J."/>
            <person name="Takada K."/>
            <person name="Gernert C."/>
            <person name="Steffens U.A."/>
            <person name="Heycke N."/>
            <person name="Schmitt S."/>
            <person name="Rinke C."/>
            <person name="Helfrich E.J."/>
            <person name="Brachmann A.O."/>
            <person name="Gurgui C."/>
            <person name="Wakimoto T."/>
            <person name="Kracht M."/>
            <person name="Crusemann M."/>
            <person name="Hentschel U."/>
            <person name="Abe I."/>
            <person name="Matsunaga S."/>
            <person name="Kalinowski J."/>
            <person name="Takeyama H."/>
            <person name="Piel J."/>
        </authorList>
    </citation>
    <scope>NUCLEOTIDE SEQUENCE [LARGE SCALE GENOMIC DNA]</scope>
    <source>
        <strain evidence="4">TSY1</strain>
    </source>
</reference>
<sequence length="370" mass="42931">MAIDRYISGDSHVLEPANLWVERMDNAFRDQAPHVVHSPPGFEGDHWLFGDRQPVTAVQGFFAGASRESYDEFPEHLRTARYAERLPGSYDPAARLLDMERDGTVAEVLYPTYPLGLFKITDGPLQRELFRVYNDWLAEYCAYAPNALVGLGLISVWDIDLAVRELERCAKLGLKGAIIISYPPDGYGYEQTMYDPLWAAAQAFNMPLSLHAFTGHGVEDDHRYPRYRHSCLHHAAQRSLTQIIYYGVFDRYPGLKVVLAEFDIGWVPHFFWLADDKYRMRHEDPTITPKHKPSDYFQTHVFASFIDDPIGLKNTDLIGADNYMWSNDYPHWESSWPRSREYIERNFQGVPEEIKRKITWENAKRLYQID</sequence>
<dbReference type="GO" id="GO:0019748">
    <property type="term" value="P:secondary metabolic process"/>
    <property type="evidence" value="ECO:0007669"/>
    <property type="project" value="TreeGrafter"/>
</dbReference>
<proteinExistence type="predicted"/>